<dbReference type="Gene3D" id="3.40.50.720">
    <property type="entry name" value="NAD(P)-binding Rossmann-like Domain"/>
    <property type="match status" value="1"/>
</dbReference>
<dbReference type="PRINTS" id="PR00081">
    <property type="entry name" value="GDHRDH"/>
</dbReference>
<dbReference type="PANTHER" id="PTHR42879:SF6">
    <property type="entry name" value="NADPH-DEPENDENT REDUCTASE BACG"/>
    <property type="match status" value="1"/>
</dbReference>
<comment type="caution">
    <text evidence="2">The sequence shown here is derived from an EMBL/GenBank/DDBJ whole genome shotgun (WGS) entry which is preliminary data.</text>
</comment>
<dbReference type="InterPro" id="IPR050259">
    <property type="entry name" value="SDR"/>
</dbReference>
<dbReference type="Proteomes" id="UP000529637">
    <property type="component" value="Unassembled WGS sequence"/>
</dbReference>
<dbReference type="AlphaFoldDB" id="A0A7Y6NQX6"/>
<proteinExistence type="inferred from homology"/>
<evidence type="ECO:0000313" key="3">
    <source>
        <dbReference type="Proteomes" id="UP000529637"/>
    </source>
</evidence>
<reference evidence="2 3" key="1">
    <citation type="submission" date="2020-06" db="EMBL/GenBank/DDBJ databases">
        <title>Schlegella sp. ID0723 isolated from air conditioner.</title>
        <authorList>
            <person name="Kim D.Y."/>
            <person name="Kim D.-U."/>
        </authorList>
    </citation>
    <scope>NUCLEOTIDE SEQUENCE [LARGE SCALE GENOMIC DNA]</scope>
    <source>
        <strain evidence="2 3">ID0723</strain>
    </source>
</reference>
<evidence type="ECO:0000313" key="2">
    <source>
        <dbReference type="EMBL" id="NUZ07695.1"/>
    </source>
</evidence>
<dbReference type="EMBL" id="JABWMJ010000009">
    <property type="protein sequence ID" value="NUZ07695.1"/>
    <property type="molecule type" value="Genomic_DNA"/>
</dbReference>
<comment type="similarity">
    <text evidence="1">Belongs to the short-chain dehydrogenases/reductases (SDR) family.</text>
</comment>
<dbReference type="InterPro" id="IPR002347">
    <property type="entry name" value="SDR_fam"/>
</dbReference>
<name>A0A7Y6NQX6_9BURK</name>
<dbReference type="Pfam" id="PF13561">
    <property type="entry name" value="adh_short_C2"/>
    <property type="match status" value="1"/>
</dbReference>
<sequence length="259" mass="28164">MELGIAGRNALVCASSKGLGLACAESLAREGCNVWINGRDADRLERAAEGLRQRTGAKVTAVQADIRTEDGRQALVSACPDADILVNNNEGPKPGNWHQWGYADWIGVLENNMLPAIMLMTALVPGMQRRKFGRVVNITSAMVKMPYSWMILSATARTGLTAFSKALSLDVAVDNVTINNLLPERIDTDRQEFMAQRMMKADGITRDEARRQMAETIAAKRLGRPEEVGDMCAYLCSVQGSFVSGQNVQVDGGSYPSLI</sequence>
<keyword evidence="3" id="KW-1185">Reference proteome</keyword>
<evidence type="ECO:0000256" key="1">
    <source>
        <dbReference type="ARBA" id="ARBA00006484"/>
    </source>
</evidence>
<dbReference type="InterPro" id="IPR036291">
    <property type="entry name" value="NAD(P)-bd_dom_sf"/>
</dbReference>
<protein>
    <submittedName>
        <fullName evidence="2">SDR family oxidoreductase</fullName>
    </submittedName>
</protein>
<organism evidence="2 3">
    <name type="scientific">Piscinibacter koreensis</name>
    <dbReference type="NCBI Taxonomy" id="2742824"/>
    <lineage>
        <taxon>Bacteria</taxon>
        <taxon>Pseudomonadati</taxon>
        <taxon>Pseudomonadota</taxon>
        <taxon>Betaproteobacteria</taxon>
        <taxon>Burkholderiales</taxon>
        <taxon>Sphaerotilaceae</taxon>
        <taxon>Piscinibacter</taxon>
    </lineage>
</organism>
<accession>A0A7Y6NQX6</accession>
<dbReference type="PANTHER" id="PTHR42879">
    <property type="entry name" value="3-OXOACYL-(ACYL-CARRIER-PROTEIN) REDUCTASE"/>
    <property type="match status" value="1"/>
</dbReference>
<dbReference type="RefSeq" id="WP_176070546.1">
    <property type="nucleotide sequence ID" value="NZ_JABWMJ010000009.1"/>
</dbReference>
<dbReference type="SUPFAM" id="SSF51735">
    <property type="entry name" value="NAD(P)-binding Rossmann-fold domains"/>
    <property type="match status" value="1"/>
</dbReference>
<gene>
    <name evidence="2" type="ORF">HQN59_18180</name>
</gene>